<comment type="similarity">
    <text evidence="1">Belongs to the aspartyl/asparaginyl beta-hydroxylase family.</text>
</comment>
<dbReference type="InterPro" id="IPR027443">
    <property type="entry name" value="IPNS-like_sf"/>
</dbReference>
<evidence type="ECO:0000256" key="3">
    <source>
        <dbReference type="ARBA" id="ARBA00023002"/>
    </source>
</evidence>
<dbReference type="SUPFAM" id="SSF51197">
    <property type="entry name" value="Clavaminate synthase-like"/>
    <property type="match status" value="1"/>
</dbReference>
<evidence type="ECO:0000256" key="2">
    <source>
        <dbReference type="ARBA" id="ARBA00022964"/>
    </source>
</evidence>
<evidence type="ECO:0000259" key="4">
    <source>
        <dbReference type="Pfam" id="PF05118"/>
    </source>
</evidence>
<evidence type="ECO:0000313" key="5">
    <source>
        <dbReference type="EMBL" id="BDG05327.1"/>
    </source>
</evidence>
<gene>
    <name evidence="5" type="ORF">AMOR_43230</name>
</gene>
<dbReference type="PANTHER" id="PTHR46332:SF5">
    <property type="entry name" value="ASPARTATE BETA-HYDROXYLASE DOMAIN CONTAINING 2"/>
    <property type="match status" value="1"/>
</dbReference>
<name>A0ABN6MWJ8_9BACT</name>
<sequence length="304" mass="34134">MTTALALKLAALGGLAGSAAFVHFRGRVRHSFLRQLTDHSTFFAPVNALVYLFSAVPARPFLDLADFPALAPLRAHWEEIRDEALRLRDAERIRASAAYDDAGFNSFFRRGWKRFYLKWYGTPPGSARAACPRTVALVEGIPGIRAAMFALLPAGGTLMEHRDPFAGSIRYHLGLVTPNSDACRIWVDGIPYAWRDGEAVVFDETYVHRAENATGEDRIILFCDVERPLRTRLARRVNRWFGDHVMRASRSRNDADEPVGAVNVAFSQVYRVRLVGKRLKAWSRPTYYAVKFALLGGLLWLVLA</sequence>
<dbReference type="Proteomes" id="UP001162891">
    <property type="component" value="Chromosome"/>
</dbReference>
<dbReference type="EMBL" id="AP025591">
    <property type="protein sequence ID" value="BDG05327.1"/>
    <property type="molecule type" value="Genomic_DNA"/>
</dbReference>
<accession>A0ABN6MWJ8</accession>
<dbReference type="RefSeq" id="WP_248354021.1">
    <property type="nucleotide sequence ID" value="NZ_AP025591.1"/>
</dbReference>
<organism evidence="5 6">
    <name type="scientific">Anaeromyxobacter oryzae</name>
    <dbReference type="NCBI Taxonomy" id="2918170"/>
    <lineage>
        <taxon>Bacteria</taxon>
        <taxon>Pseudomonadati</taxon>
        <taxon>Myxococcota</taxon>
        <taxon>Myxococcia</taxon>
        <taxon>Myxococcales</taxon>
        <taxon>Cystobacterineae</taxon>
        <taxon>Anaeromyxobacteraceae</taxon>
        <taxon>Anaeromyxobacter</taxon>
    </lineage>
</organism>
<feature type="domain" description="Aspartyl/asparaginy/proline hydroxylase" evidence="4">
    <location>
        <begin position="75"/>
        <end position="228"/>
    </location>
</feature>
<dbReference type="Pfam" id="PF05118">
    <property type="entry name" value="Asp_Arg_Hydrox"/>
    <property type="match status" value="1"/>
</dbReference>
<evidence type="ECO:0000256" key="1">
    <source>
        <dbReference type="ARBA" id="ARBA00007730"/>
    </source>
</evidence>
<reference evidence="6" key="1">
    <citation type="journal article" date="2022" name="Int. J. Syst. Evol. Microbiol.">
        <title>Anaeromyxobacter oryzae sp. nov., Anaeromyxobacter diazotrophicus sp. nov. and Anaeromyxobacter paludicola sp. nov., isolated from paddy soils.</title>
        <authorList>
            <person name="Itoh H."/>
            <person name="Xu Z."/>
            <person name="Mise K."/>
            <person name="Masuda Y."/>
            <person name="Ushijima N."/>
            <person name="Hayakawa C."/>
            <person name="Shiratori Y."/>
            <person name="Senoo K."/>
        </authorList>
    </citation>
    <scope>NUCLEOTIDE SEQUENCE [LARGE SCALE GENOMIC DNA]</scope>
    <source>
        <strain evidence="6">Red232</strain>
    </source>
</reference>
<keyword evidence="3" id="KW-0560">Oxidoreductase</keyword>
<keyword evidence="6" id="KW-1185">Reference proteome</keyword>
<dbReference type="InterPro" id="IPR051821">
    <property type="entry name" value="Asp/Asn_beta-hydroxylase"/>
</dbReference>
<dbReference type="InterPro" id="IPR007803">
    <property type="entry name" value="Asp/Arg/Pro-Hydrxlase"/>
</dbReference>
<evidence type="ECO:0000313" key="6">
    <source>
        <dbReference type="Proteomes" id="UP001162891"/>
    </source>
</evidence>
<protein>
    <submittedName>
        <fullName evidence="5">Aspartyl/asparaginyl beta-hydroxylase</fullName>
    </submittedName>
</protein>
<dbReference type="PANTHER" id="PTHR46332">
    <property type="entry name" value="ASPARTATE BETA-HYDROXYLASE DOMAIN-CONTAINING PROTEIN 2"/>
    <property type="match status" value="1"/>
</dbReference>
<proteinExistence type="inferred from homology"/>
<dbReference type="Gene3D" id="2.60.120.330">
    <property type="entry name" value="B-lactam Antibiotic, Isopenicillin N Synthase, Chain"/>
    <property type="match status" value="1"/>
</dbReference>
<keyword evidence="2" id="KW-0223">Dioxygenase</keyword>